<feature type="transmembrane region" description="Helical" evidence="1">
    <location>
        <begin position="34"/>
        <end position="63"/>
    </location>
</feature>
<keyword evidence="1" id="KW-0472">Membrane</keyword>
<dbReference type="PANTHER" id="PTHR22753:SF14">
    <property type="entry name" value="MONOACYLGLYCEROL_DIACYLGLYCEROL O-ACYLTRANSFERASE"/>
    <property type="match status" value="1"/>
</dbReference>
<keyword evidence="1" id="KW-1133">Transmembrane helix</keyword>
<keyword evidence="1 3" id="KW-0812">Transmembrane</keyword>
<accession>A0A443RIV6</accession>
<keyword evidence="4" id="KW-1185">Reference proteome</keyword>
<feature type="domain" description="Phospholipid/glycerol acyltransferase" evidence="2">
    <location>
        <begin position="107"/>
        <end position="233"/>
    </location>
</feature>
<dbReference type="AlphaFoldDB" id="A0A443RIV6"/>
<dbReference type="GO" id="GO:0016746">
    <property type="term" value="F:acyltransferase activity"/>
    <property type="evidence" value="ECO:0007669"/>
    <property type="project" value="InterPro"/>
</dbReference>
<dbReference type="Proteomes" id="UP000285301">
    <property type="component" value="Unassembled WGS sequence"/>
</dbReference>
<evidence type="ECO:0000313" key="3">
    <source>
        <dbReference type="EMBL" id="RWS15221.1"/>
    </source>
</evidence>
<protein>
    <submittedName>
        <fullName evidence="3">Transmembrane protein 68-like protein</fullName>
    </submittedName>
</protein>
<comment type="caution">
    <text evidence="3">The sequence shown here is derived from an EMBL/GenBank/DDBJ whole genome shotgun (WGS) entry which is preliminary data.</text>
</comment>
<organism evidence="3 4">
    <name type="scientific">Dinothrombium tinctorium</name>
    <dbReference type="NCBI Taxonomy" id="1965070"/>
    <lineage>
        <taxon>Eukaryota</taxon>
        <taxon>Metazoa</taxon>
        <taxon>Ecdysozoa</taxon>
        <taxon>Arthropoda</taxon>
        <taxon>Chelicerata</taxon>
        <taxon>Arachnida</taxon>
        <taxon>Acari</taxon>
        <taxon>Acariformes</taxon>
        <taxon>Trombidiformes</taxon>
        <taxon>Prostigmata</taxon>
        <taxon>Anystina</taxon>
        <taxon>Parasitengona</taxon>
        <taxon>Trombidioidea</taxon>
        <taxon>Trombidiidae</taxon>
        <taxon>Dinothrombium</taxon>
    </lineage>
</organism>
<dbReference type="STRING" id="1965070.A0A443RIV6"/>
<dbReference type="GO" id="GO:0016020">
    <property type="term" value="C:membrane"/>
    <property type="evidence" value="ECO:0007669"/>
    <property type="project" value="TreeGrafter"/>
</dbReference>
<reference evidence="3 4" key="1">
    <citation type="journal article" date="2018" name="Gigascience">
        <title>Genomes of trombidid mites reveal novel predicted allergens and laterally-transferred genes associated with secondary metabolism.</title>
        <authorList>
            <person name="Dong X."/>
            <person name="Chaisiri K."/>
            <person name="Xia D."/>
            <person name="Armstrong S.D."/>
            <person name="Fang Y."/>
            <person name="Donnelly M.J."/>
            <person name="Kadowaki T."/>
            <person name="McGarry J.W."/>
            <person name="Darby A.C."/>
            <person name="Makepeace B.L."/>
        </authorList>
    </citation>
    <scope>NUCLEOTIDE SEQUENCE [LARGE SCALE GENOMIC DNA]</scope>
    <source>
        <strain evidence="3">UoL-WK</strain>
    </source>
</reference>
<dbReference type="OrthoDB" id="44277at2759"/>
<evidence type="ECO:0000259" key="2">
    <source>
        <dbReference type="Pfam" id="PF01553"/>
    </source>
</evidence>
<evidence type="ECO:0000313" key="4">
    <source>
        <dbReference type="Proteomes" id="UP000285301"/>
    </source>
</evidence>
<dbReference type="InterPro" id="IPR002123">
    <property type="entry name" value="Plipid/glycerol_acylTrfase"/>
</dbReference>
<evidence type="ECO:0000256" key="1">
    <source>
        <dbReference type="SAM" id="Phobius"/>
    </source>
</evidence>
<dbReference type="PANTHER" id="PTHR22753">
    <property type="entry name" value="TRANSMEMBRANE PROTEIN 68"/>
    <property type="match status" value="1"/>
</dbReference>
<gene>
    <name evidence="3" type="ORF">B4U79_01553</name>
</gene>
<sequence length="330" mass="38129">MNIHRWTEHVGNYSYHSLRLHRVENYVDIDFVKWLIWLFTPVIVTFLLPALILVLFYVSALIVHIYKHRSRLQVVKEACTKGDYFDGARMLIAYIWDAHGCVWHGYEIVNLKNIPDEGPALIVYYHGAIPLDYYYLLAKCLLYKRRLIKAVGDRFLFSIPGISWKLMMEVFHVFPGTVQTCVNVLEKGDLLSIAPGGVKEAQFGDNTYNLIWGNRIGFAKVALAAKVPIIPVFTVNIREAFRSLSIFKSFFLKIYEKTRLPIVPIYGGFPVKLKTIIGKPIEYDPNLTPEQLARKVAEEIEMMIRENQRIPGSILKALFDRFKWSSSKQL</sequence>
<name>A0A443RIV6_9ACAR</name>
<dbReference type="Pfam" id="PF01553">
    <property type="entry name" value="Acyltransferase"/>
    <property type="match status" value="1"/>
</dbReference>
<proteinExistence type="predicted"/>
<dbReference type="CDD" id="cd07987">
    <property type="entry name" value="LPLAT_MGAT-like"/>
    <property type="match status" value="1"/>
</dbReference>
<dbReference type="EMBL" id="NCKU01000515">
    <property type="protein sequence ID" value="RWS15221.1"/>
    <property type="molecule type" value="Genomic_DNA"/>
</dbReference>